<dbReference type="RefSeq" id="WP_379285481.1">
    <property type="nucleotide sequence ID" value="NZ_JBHTIU010000002.1"/>
</dbReference>
<evidence type="ECO:0000256" key="5">
    <source>
        <dbReference type="ARBA" id="ARBA00022737"/>
    </source>
</evidence>
<evidence type="ECO:0000256" key="2">
    <source>
        <dbReference type="ARBA" id="ARBA00006337"/>
    </source>
</evidence>
<evidence type="ECO:0000256" key="9">
    <source>
        <dbReference type="PROSITE-ProRule" id="PRU00703"/>
    </source>
</evidence>
<dbReference type="InterPro" id="IPR016169">
    <property type="entry name" value="FAD-bd_PCMH_sub2"/>
</dbReference>
<evidence type="ECO:0000259" key="13">
    <source>
        <dbReference type="PROSITE" id="PS51846"/>
    </source>
</evidence>
<comment type="caution">
    <text evidence="14">The sequence shown here is derived from an EMBL/GenBank/DDBJ whole genome shotgun (WGS) entry which is preliminary data.</text>
</comment>
<feature type="transmembrane region" description="Helical" evidence="11">
    <location>
        <begin position="6"/>
        <end position="27"/>
    </location>
</feature>
<keyword evidence="5" id="KW-0677">Repeat</keyword>
<dbReference type="Gene3D" id="3.30.465.10">
    <property type="match status" value="1"/>
</dbReference>
<keyword evidence="7 9" id="KW-0129">CBS domain</keyword>
<dbReference type="Pfam" id="PF01595">
    <property type="entry name" value="CNNM"/>
    <property type="match status" value="1"/>
</dbReference>
<dbReference type="CDD" id="cd04590">
    <property type="entry name" value="CBS_pair_CorC_HlyC_assoc"/>
    <property type="match status" value="1"/>
</dbReference>
<dbReference type="InterPro" id="IPR002550">
    <property type="entry name" value="CNNM"/>
</dbReference>
<dbReference type="InterPro" id="IPR051676">
    <property type="entry name" value="UPF0053_domain"/>
</dbReference>
<dbReference type="SUPFAM" id="SSF56176">
    <property type="entry name" value="FAD-binding/transporter-associated domain-like"/>
    <property type="match status" value="1"/>
</dbReference>
<keyword evidence="4 10" id="KW-0812">Transmembrane</keyword>
<dbReference type="Pfam" id="PF03471">
    <property type="entry name" value="CorC_HlyC"/>
    <property type="match status" value="1"/>
</dbReference>
<dbReference type="InterPro" id="IPR036318">
    <property type="entry name" value="FAD-bd_PCMH-like_sf"/>
</dbReference>
<gene>
    <name evidence="14" type="ORF">ACFQ03_00785</name>
</gene>
<dbReference type="EMBL" id="JBHTIU010000002">
    <property type="protein sequence ID" value="MFD0867681.1"/>
    <property type="molecule type" value="Genomic_DNA"/>
</dbReference>
<evidence type="ECO:0000256" key="10">
    <source>
        <dbReference type="PROSITE-ProRule" id="PRU01193"/>
    </source>
</evidence>
<keyword evidence="8 10" id="KW-0472">Membrane</keyword>
<name>A0ABW3D588_9BACL</name>
<organism evidence="14 15">
    <name type="scientific">Paenibacillus residui</name>
    <dbReference type="NCBI Taxonomy" id="629724"/>
    <lineage>
        <taxon>Bacteria</taxon>
        <taxon>Bacillati</taxon>
        <taxon>Bacillota</taxon>
        <taxon>Bacilli</taxon>
        <taxon>Bacillales</taxon>
        <taxon>Paenibacillaceae</taxon>
        <taxon>Paenibacillus</taxon>
    </lineage>
</organism>
<proteinExistence type="inferred from homology"/>
<keyword evidence="15" id="KW-1185">Reference proteome</keyword>
<feature type="transmembrane region" description="Helical" evidence="11">
    <location>
        <begin position="98"/>
        <end position="121"/>
    </location>
</feature>
<evidence type="ECO:0000256" key="11">
    <source>
        <dbReference type="SAM" id="Phobius"/>
    </source>
</evidence>
<dbReference type="Gene3D" id="3.10.580.10">
    <property type="entry name" value="CBS-domain"/>
    <property type="match status" value="1"/>
</dbReference>
<feature type="domain" description="CBS" evidence="12">
    <location>
        <begin position="220"/>
        <end position="279"/>
    </location>
</feature>
<sequence>MIAFNLVLVAILIIATAFFVATEFAIVKIRPSLVDQMVQEKRKNALAVKKVIQNLDGYLSACQLGITITALGLGWLGEPTVERLLDPLLAPLNWPGEAVSFVSFIIAFISVTYLHVVLGELAPKTVAIQKAEWISLVTARPIIFFYKIMYPFIWLLNGSANGIVRLFGMKPAKEHEEAHSEEELRIILTESYEGGKINKTEYGYVERIFAFDDLLAKEIMVPRTDMVCLSLDKPLEENLRIIKEEQYTRFPVMKENKDYIVGMINTKRFFLSRDDQPDLALEDMLQPVITVSEAMPIKHLLKKMQKERAHMAVLADEYGGTSGMITIEDILEEIVGDIRDEFDADEKTEIERIDDHHLIVDGKVTITHINDLLNTEIETENLDTIGGWLYGQNTELKKGEEWRYHNLTFIIREKEKHRIRKVEIIKHPEEAPDKEEITEQD</sequence>
<protein>
    <submittedName>
        <fullName evidence="14">Hemolysin family protein</fullName>
    </submittedName>
</protein>
<comment type="subcellular location">
    <subcellularLocation>
        <location evidence="1">Cell membrane</location>
        <topology evidence="1">Multi-pass membrane protein</topology>
    </subcellularLocation>
</comment>
<evidence type="ECO:0000256" key="6">
    <source>
        <dbReference type="ARBA" id="ARBA00022989"/>
    </source>
</evidence>
<accession>A0ABW3D588</accession>
<dbReference type="InterPro" id="IPR000644">
    <property type="entry name" value="CBS_dom"/>
</dbReference>
<evidence type="ECO:0000256" key="8">
    <source>
        <dbReference type="ARBA" id="ARBA00023136"/>
    </source>
</evidence>
<dbReference type="Proteomes" id="UP001597120">
    <property type="component" value="Unassembled WGS sequence"/>
</dbReference>
<evidence type="ECO:0000313" key="14">
    <source>
        <dbReference type="EMBL" id="MFD0867681.1"/>
    </source>
</evidence>
<feature type="domain" description="CNNM transmembrane" evidence="13">
    <location>
        <begin position="1"/>
        <end position="201"/>
    </location>
</feature>
<dbReference type="PROSITE" id="PS51846">
    <property type="entry name" value="CNNM"/>
    <property type="match status" value="1"/>
</dbReference>
<feature type="domain" description="CBS" evidence="12">
    <location>
        <begin position="284"/>
        <end position="341"/>
    </location>
</feature>
<reference evidence="15" key="1">
    <citation type="journal article" date="2019" name="Int. J. Syst. Evol. Microbiol.">
        <title>The Global Catalogue of Microorganisms (GCM) 10K type strain sequencing project: providing services to taxonomists for standard genome sequencing and annotation.</title>
        <authorList>
            <consortium name="The Broad Institute Genomics Platform"/>
            <consortium name="The Broad Institute Genome Sequencing Center for Infectious Disease"/>
            <person name="Wu L."/>
            <person name="Ma J."/>
        </authorList>
    </citation>
    <scope>NUCLEOTIDE SEQUENCE [LARGE SCALE GENOMIC DNA]</scope>
    <source>
        <strain evidence="15">CCUG 57263</strain>
    </source>
</reference>
<evidence type="ECO:0000256" key="1">
    <source>
        <dbReference type="ARBA" id="ARBA00004651"/>
    </source>
</evidence>
<evidence type="ECO:0000256" key="3">
    <source>
        <dbReference type="ARBA" id="ARBA00022475"/>
    </source>
</evidence>
<dbReference type="SUPFAM" id="SSF54631">
    <property type="entry name" value="CBS-domain pair"/>
    <property type="match status" value="1"/>
</dbReference>
<dbReference type="SMART" id="SM00116">
    <property type="entry name" value="CBS"/>
    <property type="match status" value="2"/>
</dbReference>
<evidence type="ECO:0000256" key="7">
    <source>
        <dbReference type="ARBA" id="ARBA00023122"/>
    </source>
</evidence>
<comment type="similarity">
    <text evidence="2">Belongs to the UPF0053 family.</text>
</comment>
<keyword evidence="6 10" id="KW-1133">Transmembrane helix</keyword>
<feature type="transmembrane region" description="Helical" evidence="11">
    <location>
        <begin position="133"/>
        <end position="156"/>
    </location>
</feature>
<dbReference type="InterPro" id="IPR044751">
    <property type="entry name" value="Ion_transp-like_CBS"/>
</dbReference>
<dbReference type="PROSITE" id="PS51371">
    <property type="entry name" value="CBS"/>
    <property type="match status" value="2"/>
</dbReference>
<dbReference type="SMART" id="SM01091">
    <property type="entry name" value="CorC_HlyC"/>
    <property type="match status" value="1"/>
</dbReference>
<evidence type="ECO:0000259" key="12">
    <source>
        <dbReference type="PROSITE" id="PS51371"/>
    </source>
</evidence>
<dbReference type="PANTHER" id="PTHR43099:SF2">
    <property type="entry name" value="UPF0053 PROTEIN YRKA"/>
    <property type="match status" value="1"/>
</dbReference>
<dbReference type="PANTHER" id="PTHR43099">
    <property type="entry name" value="UPF0053 PROTEIN YRKA"/>
    <property type="match status" value="1"/>
</dbReference>
<evidence type="ECO:0000313" key="15">
    <source>
        <dbReference type="Proteomes" id="UP001597120"/>
    </source>
</evidence>
<feature type="transmembrane region" description="Helical" evidence="11">
    <location>
        <begin position="58"/>
        <end position="78"/>
    </location>
</feature>
<dbReference type="Pfam" id="PF00571">
    <property type="entry name" value="CBS"/>
    <property type="match status" value="2"/>
</dbReference>
<evidence type="ECO:0000256" key="4">
    <source>
        <dbReference type="ARBA" id="ARBA00022692"/>
    </source>
</evidence>
<keyword evidence="3" id="KW-1003">Cell membrane</keyword>
<dbReference type="InterPro" id="IPR005170">
    <property type="entry name" value="Transptr-assoc_dom"/>
</dbReference>
<dbReference type="InterPro" id="IPR046342">
    <property type="entry name" value="CBS_dom_sf"/>
</dbReference>